<dbReference type="AlphaFoldDB" id="A0AAN8N9F8"/>
<sequence length="99" mass="11330">MSGMNGFIIGILAPWPNRSTPSIFVPFLIGNKTRRFFKNEAFYSYLQIPINMGNLGTTKFEFSTENLRHLVLGLLPPIIEQPTSSNMFDEGEWVESRLF</sequence>
<evidence type="ECO:0000313" key="2">
    <source>
        <dbReference type="Proteomes" id="UP001307849"/>
    </source>
</evidence>
<dbReference type="EMBL" id="JAVHJM010000003">
    <property type="protein sequence ID" value="KAK6516595.1"/>
    <property type="molecule type" value="Genomic_DNA"/>
</dbReference>
<protein>
    <submittedName>
        <fullName evidence="1">Uncharacterized protein</fullName>
    </submittedName>
</protein>
<proteinExistence type="predicted"/>
<dbReference type="Proteomes" id="UP001307849">
    <property type="component" value="Unassembled WGS sequence"/>
</dbReference>
<reference evidence="1 2" key="1">
    <citation type="submission" date="2019-10" db="EMBL/GenBank/DDBJ databases">
        <authorList>
            <person name="Palmer J.M."/>
        </authorList>
    </citation>
    <scope>NUCLEOTIDE SEQUENCE [LARGE SCALE GENOMIC DNA]</scope>
    <source>
        <strain evidence="1 2">TWF506</strain>
    </source>
</reference>
<name>A0AAN8N9F8_9PEZI</name>
<evidence type="ECO:0000313" key="1">
    <source>
        <dbReference type="EMBL" id="KAK6516595.1"/>
    </source>
</evidence>
<keyword evidence="2" id="KW-1185">Reference proteome</keyword>
<gene>
    <name evidence="1" type="ORF">TWF506_006496</name>
</gene>
<organism evidence="1 2">
    <name type="scientific">Arthrobotrys conoides</name>
    <dbReference type="NCBI Taxonomy" id="74498"/>
    <lineage>
        <taxon>Eukaryota</taxon>
        <taxon>Fungi</taxon>
        <taxon>Dikarya</taxon>
        <taxon>Ascomycota</taxon>
        <taxon>Pezizomycotina</taxon>
        <taxon>Orbiliomycetes</taxon>
        <taxon>Orbiliales</taxon>
        <taxon>Orbiliaceae</taxon>
        <taxon>Arthrobotrys</taxon>
    </lineage>
</organism>
<comment type="caution">
    <text evidence="1">The sequence shown here is derived from an EMBL/GenBank/DDBJ whole genome shotgun (WGS) entry which is preliminary data.</text>
</comment>
<accession>A0AAN8N9F8</accession>